<reference evidence="1 2" key="1">
    <citation type="submission" date="2014-02" db="EMBL/GenBank/DDBJ databases">
        <title>Single nucleus genome sequencing reveals high similarity among nuclei of an endomycorrhizal fungus.</title>
        <authorList>
            <person name="Lin K."/>
            <person name="Geurts R."/>
            <person name="Zhang Z."/>
            <person name="Limpens E."/>
            <person name="Saunders D.G."/>
            <person name="Mu D."/>
            <person name="Pang E."/>
            <person name="Cao H."/>
            <person name="Cha H."/>
            <person name="Lin T."/>
            <person name="Zhou Q."/>
            <person name="Shang Y."/>
            <person name="Li Y."/>
            <person name="Ivanov S."/>
            <person name="Sharma T."/>
            <person name="Velzen R.V."/>
            <person name="Ruijter N.D."/>
            <person name="Aanen D.K."/>
            <person name="Win J."/>
            <person name="Kamoun S."/>
            <person name="Bisseling T."/>
            <person name="Huang S."/>
        </authorList>
    </citation>
    <scope>NUCLEOTIDE SEQUENCE [LARGE SCALE GENOMIC DNA]</scope>
    <source>
        <strain evidence="2">DAOM197198w</strain>
    </source>
</reference>
<name>A0A015IDY2_RHIIW</name>
<dbReference type="Proteomes" id="UP000022910">
    <property type="component" value="Unassembled WGS sequence"/>
</dbReference>
<dbReference type="EMBL" id="JEMT01028220">
    <property type="protein sequence ID" value="EXX55342.1"/>
    <property type="molecule type" value="Genomic_DNA"/>
</dbReference>
<gene>
    <name evidence="1" type="ORF">RirG_226230</name>
</gene>
<accession>A0A015IDY2</accession>
<proteinExistence type="predicted"/>
<comment type="caution">
    <text evidence="1">The sequence shown here is derived from an EMBL/GenBank/DDBJ whole genome shotgun (WGS) entry which is preliminary data.</text>
</comment>
<dbReference type="AlphaFoldDB" id="A0A015IDY2"/>
<organism evidence="1 2">
    <name type="scientific">Rhizophagus irregularis (strain DAOM 197198w)</name>
    <name type="common">Glomus intraradices</name>
    <dbReference type="NCBI Taxonomy" id="1432141"/>
    <lineage>
        <taxon>Eukaryota</taxon>
        <taxon>Fungi</taxon>
        <taxon>Fungi incertae sedis</taxon>
        <taxon>Mucoromycota</taxon>
        <taxon>Glomeromycotina</taxon>
        <taxon>Glomeromycetes</taxon>
        <taxon>Glomerales</taxon>
        <taxon>Glomeraceae</taxon>
        <taxon>Rhizophagus</taxon>
    </lineage>
</organism>
<evidence type="ECO:0008006" key="3">
    <source>
        <dbReference type="Google" id="ProtNLM"/>
    </source>
</evidence>
<evidence type="ECO:0000313" key="1">
    <source>
        <dbReference type="EMBL" id="EXX55342.1"/>
    </source>
</evidence>
<dbReference type="HOGENOM" id="CLU_000288_7_8_1"/>
<sequence length="623" mass="73900">MYGITQSPNTKEYILVLQDGYCIKCFKQYSNNWCKPCEINSLKENFVNWTSGNEIINNFIQKMQLKITSEYDIILEWIPYNQFDDIEEIVKIDSIPVHSAIWKDGPLDYDKYKYTRSKNEKVTLKCLHNSQNIITDEFLNEIAKTYSIKKYNSNNICNMYGITQSPNTKEYILVLQDGYCIKCFKQYSNNWCKPCEINSLKENFVNWTSGNEIINNFIQKMQLKITSGYDIILEWIPYNQFDDIEEIVKIDSIPVHSAIWKDGPLNYDKDKYKYTRSKNVKVTLKCLHSQNITDEFLNEIVKTYSIRQYNTDGICSSIYGITQSPNTKEYIIILRYGTHCEKCNKIYTEKDYKWCKSCQINSFKGNFVHWTSGNEKVDFIEKMQLKIDHPFDIVFEWISYNQFSNIKEIDFGITYSAIWKDGPLNYDKDKMKYIRSQATQNKNITLKYLYGSLQNITDELIFKIYSIKKHSDIRSIYGMSQNPNTKEFIMVLQDGYCEKCDKKYTDLEHKWCKPCQIKSFQRVLDGRNEKINNFIREMRLKIDTYNDTVVEWIPYNQFNDIKEIAKIAKNDSVTIYSAIWMSGQLCYNEYENKYTRNQIRKNHVVTLKCYNSQGITNKFLIEV</sequence>
<dbReference type="OrthoDB" id="2355416at2759"/>
<keyword evidence="2" id="KW-1185">Reference proteome</keyword>
<protein>
    <recommendedName>
        <fullName evidence="3">Protein kinase domain-containing protein</fullName>
    </recommendedName>
</protein>
<evidence type="ECO:0000313" key="2">
    <source>
        <dbReference type="Proteomes" id="UP000022910"/>
    </source>
</evidence>